<keyword evidence="1" id="KW-0812">Transmembrane</keyword>
<feature type="domain" description="DUF6843" evidence="2">
    <location>
        <begin position="117"/>
        <end position="219"/>
    </location>
</feature>
<evidence type="ECO:0000313" key="3">
    <source>
        <dbReference type="EMBL" id="SEJ44074.1"/>
    </source>
</evidence>
<dbReference type="EMBL" id="FNZF01000003">
    <property type="protein sequence ID" value="SEJ44074.1"/>
    <property type="molecule type" value="Genomic_DNA"/>
</dbReference>
<feature type="transmembrane region" description="Helical" evidence="1">
    <location>
        <begin position="6"/>
        <end position="25"/>
    </location>
</feature>
<keyword evidence="1" id="KW-1133">Transmembrane helix</keyword>
<dbReference type="AlphaFoldDB" id="A0A1H6YWA1"/>
<evidence type="ECO:0000259" key="2">
    <source>
        <dbReference type="Pfam" id="PF20862"/>
    </source>
</evidence>
<dbReference type="Proteomes" id="UP000199200">
    <property type="component" value="Unassembled WGS sequence"/>
</dbReference>
<evidence type="ECO:0000313" key="4">
    <source>
        <dbReference type="Proteomes" id="UP000199200"/>
    </source>
</evidence>
<gene>
    <name evidence="3" type="ORF">SAMN04488127_1785</name>
</gene>
<dbReference type="InterPro" id="IPR049293">
    <property type="entry name" value="DUF6843"/>
</dbReference>
<proteinExistence type="predicted"/>
<feature type="transmembrane region" description="Helical" evidence="1">
    <location>
        <begin position="61"/>
        <end position="82"/>
    </location>
</feature>
<keyword evidence="4" id="KW-1185">Reference proteome</keyword>
<sequence length="241" mass="26820">MSLYLSILYVVAFSVLVSAGIGFAARKFVRKYLQTGVLPFLSGSAVTLLLGYFMMSFFRFGFYSVATAGLAFLVYVLFIGLWHDQTGRFTRWAGISASVILVAGLFFLFLVSSQKGADQTYLLPMGFEGCVLVNYEVEGAPPLKIEDNEIVYHVPEDGIIDTSSPMDFGWVSEEHSGSYRSRAFYVDQAGNTMQELPQEKIRFGANGSMKEEGKPERTYYYQLIGDEDVLTEGCPALETPR</sequence>
<organism evidence="3 4">
    <name type="scientific">Bhargavaea ginsengi</name>
    <dbReference type="NCBI Taxonomy" id="426757"/>
    <lineage>
        <taxon>Bacteria</taxon>
        <taxon>Bacillati</taxon>
        <taxon>Bacillota</taxon>
        <taxon>Bacilli</taxon>
        <taxon>Bacillales</taxon>
        <taxon>Caryophanaceae</taxon>
        <taxon>Bhargavaea</taxon>
    </lineage>
</organism>
<accession>A0A1H6YWA1</accession>
<dbReference type="Pfam" id="PF20862">
    <property type="entry name" value="DUF6843"/>
    <property type="match status" value="1"/>
</dbReference>
<protein>
    <recommendedName>
        <fullName evidence="2">DUF6843 domain-containing protein</fullName>
    </recommendedName>
</protein>
<name>A0A1H6YWA1_9BACL</name>
<feature type="transmembrane region" description="Helical" evidence="1">
    <location>
        <begin position="37"/>
        <end position="55"/>
    </location>
</feature>
<feature type="transmembrane region" description="Helical" evidence="1">
    <location>
        <begin position="89"/>
        <end position="111"/>
    </location>
</feature>
<evidence type="ECO:0000256" key="1">
    <source>
        <dbReference type="SAM" id="Phobius"/>
    </source>
</evidence>
<reference evidence="4" key="1">
    <citation type="submission" date="2016-10" db="EMBL/GenBank/DDBJ databases">
        <authorList>
            <person name="Varghese N."/>
            <person name="Submissions S."/>
        </authorList>
    </citation>
    <scope>NUCLEOTIDE SEQUENCE [LARGE SCALE GENOMIC DNA]</scope>
    <source>
        <strain evidence="4">CGMCC 1.6763</strain>
    </source>
</reference>
<keyword evidence="1" id="KW-0472">Membrane</keyword>